<dbReference type="AlphaFoldDB" id="A0A6P8D0N6"/>
<protein>
    <submittedName>
        <fullName evidence="3">Uncharacterized protein LOC116203132</fullName>
    </submittedName>
</protein>
<proteinExistence type="predicted"/>
<dbReference type="Proteomes" id="UP000515151">
    <property type="component" value="Chromosome 4"/>
</dbReference>
<evidence type="ECO:0000256" key="1">
    <source>
        <dbReference type="SAM" id="MobiDB-lite"/>
    </source>
</evidence>
<dbReference type="GeneID" id="116203132"/>
<evidence type="ECO:0000313" key="3">
    <source>
        <dbReference type="RefSeq" id="XP_031390652.1"/>
    </source>
</evidence>
<name>A0A6P8D0N6_PUNGR</name>
<keyword evidence="2" id="KW-1185">Reference proteome</keyword>
<reference evidence="3" key="2">
    <citation type="submission" date="2025-08" db="UniProtKB">
        <authorList>
            <consortium name="RefSeq"/>
        </authorList>
    </citation>
    <scope>IDENTIFICATION</scope>
    <source>
        <tissue evidence="3">Leaf</tissue>
    </source>
</reference>
<sequence>MALFISSSSLHTLTTITAHIQGPLLSSLLSLFCRRSLSFFFGDSSCFSLAAINSSPSHLHRLHHHHKLLLPASLPVPARKNKNTDQHILLFIPEPSHSFSWYASATAVHTALLIPQLLSVVPEPPAPALLLRFHLQPLVRALAELSGCLAAILPPRDIKQWLLQLLPELPELTTALLSHLLCVAIRLELSSPQQSLPPSIPIESRSSPRRAPWMSSSPSSCLWSRVGAPTSFDVAAAFAVILLPLSLRP</sequence>
<gene>
    <name evidence="3" type="primary">LOC116203132</name>
</gene>
<accession>A0A6P8D0N6</accession>
<feature type="region of interest" description="Disordered" evidence="1">
    <location>
        <begin position="193"/>
        <end position="212"/>
    </location>
</feature>
<evidence type="ECO:0000313" key="2">
    <source>
        <dbReference type="Proteomes" id="UP000515151"/>
    </source>
</evidence>
<reference evidence="2" key="1">
    <citation type="journal article" date="2020" name="Plant Biotechnol. J.">
        <title>The pomegranate (Punica granatum L.) draft genome dissects genetic divergence between soft- and hard-seeded cultivars.</title>
        <authorList>
            <person name="Luo X."/>
            <person name="Li H."/>
            <person name="Wu Z."/>
            <person name="Yao W."/>
            <person name="Zhao P."/>
            <person name="Cao D."/>
            <person name="Yu H."/>
            <person name="Li K."/>
            <person name="Poudel K."/>
            <person name="Zhao D."/>
            <person name="Zhang F."/>
            <person name="Xia X."/>
            <person name="Chen L."/>
            <person name="Wang Q."/>
            <person name="Jing D."/>
            <person name="Cao S."/>
        </authorList>
    </citation>
    <scope>NUCLEOTIDE SEQUENCE [LARGE SCALE GENOMIC DNA]</scope>
    <source>
        <strain evidence="2">cv. Tunisia</strain>
    </source>
</reference>
<organism evidence="2 3">
    <name type="scientific">Punica granatum</name>
    <name type="common">Pomegranate</name>
    <dbReference type="NCBI Taxonomy" id="22663"/>
    <lineage>
        <taxon>Eukaryota</taxon>
        <taxon>Viridiplantae</taxon>
        <taxon>Streptophyta</taxon>
        <taxon>Embryophyta</taxon>
        <taxon>Tracheophyta</taxon>
        <taxon>Spermatophyta</taxon>
        <taxon>Magnoliopsida</taxon>
        <taxon>eudicotyledons</taxon>
        <taxon>Gunneridae</taxon>
        <taxon>Pentapetalae</taxon>
        <taxon>rosids</taxon>
        <taxon>malvids</taxon>
        <taxon>Myrtales</taxon>
        <taxon>Lythraceae</taxon>
        <taxon>Punica</taxon>
    </lineage>
</organism>
<dbReference type="RefSeq" id="XP_031390652.1">
    <property type="nucleotide sequence ID" value="XM_031534792.1"/>
</dbReference>